<keyword evidence="2 8" id="KW-0732">Signal</keyword>
<dbReference type="InterPro" id="IPR006710">
    <property type="entry name" value="Glyco_hydro_43"/>
</dbReference>
<feature type="domain" description="Ricin B lectin" evidence="9">
    <location>
        <begin position="350"/>
        <end position="486"/>
    </location>
</feature>
<dbReference type="GO" id="GO:0004553">
    <property type="term" value="F:hydrolase activity, hydrolyzing O-glycosyl compounds"/>
    <property type="evidence" value="ECO:0007669"/>
    <property type="project" value="InterPro"/>
</dbReference>
<dbReference type="PANTHER" id="PTHR43817">
    <property type="entry name" value="GLYCOSYL HYDROLASE"/>
    <property type="match status" value="1"/>
</dbReference>
<dbReference type="EMBL" id="JACJIA010000004">
    <property type="protein sequence ID" value="MBA8952033.1"/>
    <property type="molecule type" value="Genomic_DNA"/>
</dbReference>
<proteinExistence type="inferred from homology"/>
<evidence type="ECO:0000256" key="4">
    <source>
        <dbReference type="ARBA" id="ARBA00023295"/>
    </source>
</evidence>
<dbReference type="RefSeq" id="WP_182844316.1">
    <property type="nucleotide sequence ID" value="NZ_BAAALP010000014.1"/>
</dbReference>
<dbReference type="InterPro" id="IPR035992">
    <property type="entry name" value="Ricin_B-like_lectins"/>
</dbReference>
<evidence type="ECO:0000256" key="5">
    <source>
        <dbReference type="PIRSR" id="PIRSR606710-1"/>
    </source>
</evidence>
<organism evidence="10 11">
    <name type="scientific">Actinomadura namibiensis</name>
    <dbReference type="NCBI Taxonomy" id="182080"/>
    <lineage>
        <taxon>Bacteria</taxon>
        <taxon>Bacillati</taxon>
        <taxon>Actinomycetota</taxon>
        <taxon>Actinomycetes</taxon>
        <taxon>Streptosporangiales</taxon>
        <taxon>Thermomonosporaceae</taxon>
        <taxon>Actinomadura</taxon>
    </lineage>
</organism>
<dbReference type="InterPro" id="IPR023296">
    <property type="entry name" value="Glyco_hydro_beta-prop_sf"/>
</dbReference>
<evidence type="ECO:0000259" key="9">
    <source>
        <dbReference type="SMART" id="SM00458"/>
    </source>
</evidence>
<evidence type="ECO:0000256" key="1">
    <source>
        <dbReference type="ARBA" id="ARBA00009865"/>
    </source>
</evidence>
<dbReference type="InterPro" id="IPR000772">
    <property type="entry name" value="Ricin_B_lectin"/>
</dbReference>
<keyword evidence="3 7" id="KW-0378">Hydrolase</keyword>
<dbReference type="SUPFAM" id="SSF75005">
    <property type="entry name" value="Arabinanase/levansucrase/invertase"/>
    <property type="match status" value="1"/>
</dbReference>
<evidence type="ECO:0000313" key="10">
    <source>
        <dbReference type="EMBL" id="MBA8952033.1"/>
    </source>
</evidence>
<dbReference type="GO" id="GO:0005975">
    <property type="term" value="P:carbohydrate metabolic process"/>
    <property type="evidence" value="ECO:0007669"/>
    <property type="project" value="InterPro"/>
</dbReference>
<keyword evidence="4 7" id="KW-0326">Glycosidase</keyword>
<sequence>MSRSRPLVLLLVLLAALLPAAPASAAPGAPFTNPLKHVKGADPWIVHHDGDYHLIATSFTGELQMRRSPTLAGLATAPSVRVWSDATPSRGTNMWAPELHSFDGRWYLYYSAGAVGEPCCDSQRTHVLESVGSDPMGPYRYKSMLTGRELGVNGWLIDASVLRLNGRIYLLGSSFINGGPQSLVIAPMSDPYTVSGPFRLLSSPTHDWEKQGGVVNEGPEVLQRGGRTFLFYSASACWGPDYKLGRLTYTGGDPLNASSWRKEPNPVFQRNDAAGVYGPGHNGFFTSPDGTEDWIVYHANDAASDGCDNGRTTRAQKVTWRADGTPDLGTPVALGTRLPGPSGETAATPTAHTLTNRNSGKCLDVVGGTGDGADVVQATCTGAATQRWRFTDLGDDTSRLTNVGTGRVLDVADCGTADGTNVRQWSWLNNACQRFRPEVGDQGGWVRLANPHSGKVLDVADCGTADRADVRLWSWLNNPCQQWRPNPVA</sequence>
<evidence type="ECO:0000256" key="6">
    <source>
        <dbReference type="PIRSR" id="PIRSR606710-2"/>
    </source>
</evidence>
<dbReference type="AlphaFoldDB" id="A0A7W3QMI1"/>
<protein>
    <submittedName>
        <fullName evidence="10">GH43 family beta-xylosidase</fullName>
    </submittedName>
</protein>
<comment type="caution">
    <text evidence="10">The sequence shown here is derived from an EMBL/GenBank/DDBJ whole genome shotgun (WGS) entry which is preliminary data.</text>
</comment>
<feature type="signal peptide" evidence="8">
    <location>
        <begin position="1"/>
        <end position="25"/>
    </location>
</feature>
<evidence type="ECO:0000256" key="7">
    <source>
        <dbReference type="RuleBase" id="RU361187"/>
    </source>
</evidence>
<dbReference type="SUPFAM" id="SSF50370">
    <property type="entry name" value="Ricin B-like lectins"/>
    <property type="match status" value="1"/>
</dbReference>
<evidence type="ECO:0000256" key="3">
    <source>
        <dbReference type="ARBA" id="ARBA00022801"/>
    </source>
</evidence>
<evidence type="ECO:0000313" key="11">
    <source>
        <dbReference type="Proteomes" id="UP000572680"/>
    </source>
</evidence>
<feature type="chain" id="PRO_5030760422" evidence="8">
    <location>
        <begin position="26"/>
        <end position="489"/>
    </location>
</feature>
<evidence type="ECO:0000256" key="2">
    <source>
        <dbReference type="ARBA" id="ARBA00022729"/>
    </source>
</evidence>
<dbReference type="PROSITE" id="PS50231">
    <property type="entry name" value="RICIN_B_LECTIN"/>
    <property type="match status" value="1"/>
</dbReference>
<dbReference type="CDD" id="cd18820">
    <property type="entry name" value="GH43_LbAraf43-like"/>
    <property type="match status" value="1"/>
</dbReference>
<dbReference type="PANTHER" id="PTHR43817:SF1">
    <property type="entry name" value="HYDROLASE, FAMILY 43, PUTATIVE (AFU_ORTHOLOGUE AFUA_3G01660)-RELATED"/>
    <property type="match status" value="1"/>
</dbReference>
<name>A0A7W3QMI1_ACTNM</name>
<dbReference type="Gene3D" id="2.115.10.20">
    <property type="entry name" value="Glycosyl hydrolase domain, family 43"/>
    <property type="match status" value="1"/>
</dbReference>
<reference evidence="10 11" key="1">
    <citation type="submission" date="2020-08" db="EMBL/GenBank/DDBJ databases">
        <title>Genomic Encyclopedia of Type Strains, Phase IV (KMG-IV): sequencing the most valuable type-strain genomes for metagenomic binning, comparative biology and taxonomic classification.</title>
        <authorList>
            <person name="Goeker M."/>
        </authorList>
    </citation>
    <scope>NUCLEOTIDE SEQUENCE [LARGE SCALE GENOMIC DNA]</scope>
    <source>
        <strain evidence="10 11">DSM 44197</strain>
    </source>
</reference>
<dbReference type="CDD" id="cd00161">
    <property type="entry name" value="beta-trefoil_Ricin-like"/>
    <property type="match status" value="1"/>
</dbReference>
<dbReference type="Pfam" id="PF04616">
    <property type="entry name" value="Glyco_hydro_43"/>
    <property type="match status" value="1"/>
</dbReference>
<dbReference type="Proteomes" id="UP000572680">
    <property type="component" value="Unassembled WGS sequence"/>
</dbReference>
<evidence type="ECO:0000256" key="8">
    <source>
        <dbReference type="SAM" id="SignalP"/>
    </source>
</evidence>
<dbReference type="SMART" id="SM00458">
    <property type="entry name" value="RICIN"/>
    <property type="match status" value="1"/>
</dbReference>
<dbReference type="Pfam" id="PF14200">
    <property type="entry name" value="RicinB_lectin_2"/>
    <property type="match status" value="2"/>
</dbReference>
<feature type="site" description="Important for catalytic activity, responsible for pKa modulation of the active site Glu and correct orientation of both the proton donor and substrate" evidence="6">
    <location>
        <position position="158"/>
    </location>
</feature>
<accession>A0A7W3QMI1</accession>
<gene>
    <name evidence="10" type="ORF">HNR61_003673</name>
</gene>
<feature type="active site" description="Proton acceptor" evidence="5">
    <location>
        <position position="42"/>
    </location>
</feature>
<keyword evidence="11" id="KW-1185">Reference proteome</keyword>
<feature type="active site" description="Proton donor" evidence="5">
    <location>
        <position position="217"/>
    </location>
</feature>
<dbReference type="Gene3D" id="2.80.10.50">
    <property type="match status" value="3"/>
</dbReference>
<comment type="similarity">
    <text evidence="1 7">Belongs to the glycosyl hydrolase 43 family.</text>
</comment>